<protein>
    <recommendedName>
        <fullName evidence="3">Heparan-alpha-glucosaminide N-acetyltransferase catalytic domain-containing protein</fullName>
    </recommendedName>
</protein>
<evidence type="ECO:0000259" key="3">
    <source>
        <dbReference type="Pfam" id="PF07786"/>
    </source>
</evidence>
<dbReference type="AlphaFoldDB" id="A0AAV0PEG8"/>
<feature type="domain" description="Heparan-alpha-glucosaminide N-acetyltransferase catalytic" evidence="3">
    <location>
        <begin position="48"/>
        <end position="200"/>
    </location>
</feature>
<organism evidence="4 5">
    <name type="scientific">Linum tenue</name>
    <dbReference type="NCBI Taxonomy" id="586396"/>
    <lineage>
        <taxon>Eukaryota</taxon>
        <taxon>Viridiplantae</taxon>
        <taxon>Streptophyta</taxon>
        <taxon>Embryophyta</taxon>
        <taxon>Tracheophyta</taxon>
        <taxon>Spermatophyta</taxon>
        <taxon>Magnoliopsida</taxon>
        <taxon>eudicotyledons</taxon>
        <taxon>Gunneridae</taxon>
        <taxon>Pentapetalae</taxon>
        <taxon>rosids</taxon>
        <taxon>fabids</taxon>
        <taxon>Malpighiales</taxon>
        <taxon>Linaceae</taxon>
        <taxon>Linum</taxon>
    </lineage>
</organism>
<sequence>MENPKNLEEGLAHRESLGNGEKQQNEVSEHPEAEEKEEQQPEKQKSKRVATLDVFRGLTVVLMILVDDAGEAYPLINHSPWNGCRLADFVMPFFLFIVGMAIALALKRVPKKRDAVRRIFSRTLKLLFWGVLLQGGYSHAPSDLAYGVDMKLIRWCGILQRIALVYMIVALVETFTIKHRQKKLMLIFSAIHCRLGGFISFLIYMITTFALYVPDWSFVNHDEQKRYTVWHYPILSSA</sequence>
<evidence type="ECO:0000256" key="2">
    <source>
        <dbReference type="SAM" id="Phobius"/>
    </source>
</evidence>
<evidence type="ECO:0000313" key="4">
    <source>
        <dbReference type="EMBL" id="CAI0469231.1"/>
    </source>
</evidence>
<feature type="transmembrane region" description="Helical" evidence="2">
    <location>
        <begin position="152"/>
        <end position="172"/>
    </location>
</feature>
<reference evidence="4" key="1">
    <citation type="submission" date="2022-08" db="EMBL/GenBank/DDBJ databases">
        <authorList>
            <person name="Gutierrez-Valencia J."/>
        </authorList>
    </citation>
    <scope>NUCLEOTIDE SEQUENCE</scope>
</reference>
<feature type="transmembrane region" description="Helical" evidence="2">
    <location>
        <begin position="126"/>
        <end position="146"/>
    </location>
</feature>
<feature type="transmembrane region" description="Helical" evidence="2">
    <location>
        <begin position="184"/>
        <end position="213"/>
    </location>
</feature>
<dbReference type="InterPro" id="IPR012429">
    <property type="entry name" value="HGSNAT_cat"/>
</dbReference>
<evidence type="ECO:0000256" key="1">
    <source>
        <dbReference type="SAM" id="MobiDB-lite"/>
    </source>
</evidence>
<keyword evidence="2" id="KW-1133">Transmembrane helix</keyword>
<accession>A0AAV0PEG8</accession>
<feature type="compositionally biased region" description="Basic and acidic residues" evidence="1">
    <location>
        <begin position="1"/>
        <end position="16"/>
    </location>
</feature>
<dbReference type="Pfam" id="PF07786">
    <property type="entry name" value="HGSNAT_cat"/>
    <property type="match status" value="1"/>
</dbReference>
<gene>
    <name evidence="4" type="ORF">LITE_LOCUS38107</name>
</gene>
<dbReference type="EMBL" id="CAMGYJ010000008">
    <property type="protein sequence ID" value="CAI0469231.1"/>
    <property type="molecule type" value="Genomic_DNA"/>
</dbReference>
<feature type="transmembrane region" description="Helical" evidence="2">
    <location>
        <begin position="49"/>
        <end position="66"/>
    </location>
</feature>
<feature type="region of interest" description="Disordered" evidence="1">
    <location>
        <begin position="1"/>
        <end position="46"/>
    </location>
</feature>
<comment type="caution">
    <text evidence="4">The sequence shown here is derived from an EMBL/GenBank/DDBJ whole genome shotgun (WGS) entry which is preliminary data.</text>
</comment>
<dbReference type="PANTHER" id="PTHR31061:SF5">
    <property type="entry name" value="HEPARAN-ALPHA-GLUCOSAMINIDE N-ACETYLTRANSFERASE CATALYTIC DOMAIN-CONTAINING PROTEIN"/>
    <property type="match status" value="1"/>
</dbReference>
<feature type="transmembrane region" description="Helical" evidence="2">
    <location>
        <begin position="86"/>
        <end position="106"/>
    </location>
</feature>
<feature type="compositionally biased region" description="Basic and acidic residues" evidence="1">
    <location>
        <begin position="23"/>
        <end position="44"/>
    </location>
</feature>
<keyword evidence="5" id="KW-1185">Reference proteome</keyword>
<keyword evidence="2" id="KW-0812">Transmembrane</keyword>
<proteinExistence type="predicted"/>
<keyword evidence="2" id="KW-0472">Membrane</keyword>
<evidence type="ECO:0000313" key="5">
    <source>
        <dbReference type="Proteomes" id="UP001154282"/>
    </source>
</evidence>
<dbReference type="Proteomes" id="UP001154282">
    <property type="component" value="Unassembled WGS sequence"/>
</dbReference>
<dbReference type="PANTHER" id="PTHR31061">
    <property type="entry name" value="LD22376P"/>
    <property type="match status" value="1"/>
</dbReference>
<name>A0AAV0PEG8_9ROSI</name>